<evidence type="ECO:0008006" key="4">
    <source>
        <dbReference type="Google" id="ProtNLM"/>
    </source>
</evidence>
<dbReference type="SUPFAM" id="SSF53474">
    <property type="entry name" value="alpha/beta-Hydrolases"/>
    <property type="match status" value="1"/>
</dbReference>
<dbReference type="AlphaFoldDB" id="A0A5A7SIT5"/>
<feature type="chain" id="PRO_5022704703" description="Lipase" evidence="1">
    <location>
        <begin position="26"/>
        <end position="289"/>
    </location>
</feature>
<protein>
    <recommendedName>
        <fullName evidence="4">Lipase</fullName>
    </recommendedName>
</protein>
<feature type="signal peptide" evidence="1">
    <location>
        <begin position="1"/>
        <end position="25"/>
    </location>
</feature>
<dbReference type="InterPro" id="IPR029058">
    <property type="entry name" value="AB_hydrolase_fold"/>
</dbReference>
<dbReference type="EMBL" id="VLNY01000001">
    <property type="protein sequence ID" value="KAA0024637.1"/>
    <property type="molecule type" value="Genomic_DNA"/>
</dbReference>
<dbReference type="Pfam" id="PF01674">
    <property type="entry name" value="Lipase_2"/>
    <property type="match status" value="1"/>
</dbReference>
<evidence type="ECO:0000313" key="2">
    <source>
        <dbReference type="EMBL" id="KAA0024637.1"/>
    </source>
</evidence>
<dbReference type="GO" id="GO:0016787">
    <property type="term" value="F:hydrolase activity"/>
    <property type="evidence" value="ECO:0007669"/>
    <property type="project" value="InterPro"/>
</dbReference>
<dbReference type="InterPro" id="IPR002918">
    <property type="entry name" value="Lipase_EstA/Esterase_EstB"/>
</dbReference>
<dbReference type="Gene3D" id="3.40.50.1820">
    <property type="entry name" value="alpha/beta hydrolase"/>
    <property type="match status" value="1"/>
</dbReference>
<keyword evidence="3" id="KW-1185">Reference proteome</keyword>
<gene>
    <name evidence="2" type="ORF">FOY51_01430</name>
</gene>
<dbReference type="GO" id="GO:0016042">
    <property type="term" value="P:lipid catabolic process"/>
    <property type="evidence" value="ECO:0007669"/>
    <property type="project" value="InterPro"/>
</dbReference>
<name>A0A5A7SIT5_9NOCA</name>
<keyword evidence="1" id="KW-0732">Signal</keyword>
<reference evidence="2 3" key="1">
    <citation type="submission" date="2019-07" db="EMBL/GenBank/DDBJ databases">
        <title>Rhodococcus cavernicolus sp. nov., isolated from a cave.</title>
        <authorList>
            <person name="Lee S.D."/>
        </authorList>
    </citation>
    <scope>NUCLEOTIDE SEQUENCE [LARGE SCALE GENOMIC DNA]</scope>
    <source>
        <strain evidence="2 3">C1-24</strain>
    </source>
</reference>
<dbReference type="Proteomes" id="UP000322244">
    <property type="component" value="Unassembled WGS sequence"/>
</dbReference>
<organism evidence="2 3">
    <name type="scientific">Antrihabitans cavernicola</name>
    <dbReference type="NCBI Taxonomy" id="2495913"/>
    <lineage>
        <taxon>Bacteria</taxon>
        <taxon>Bacillati</taxon>
        <taxon>Actinomycetota</taxon>
        <taxon>Actinomycetes</taxon>
        <taxon>Mycobacteriales</taxon>
        <taxon>Nocardiaceae</taxon>
        <taxon>Antrihabitans</taxon>
    </lineage>
</organism>
<sequence>MKFARFVVTGMLAGLLVLAAAPAGAAPVAPAGTTIEPPIGCLPTAARPDPVVVLPGADGTTAQTAEQWAVMTQHLRGAGACVLVFQGGIIDGKRWAGDIPAAAVQVAQFVDRVEATTGARKVDIVAHSAGSIVANYYLKVLHGAPNVEHAVFIASEGGGCDGAGSLAALGIKNLPITPVQVLRTLPFMAPILAQLLPDLATTLQMAPGSAVYESVFVDGPVTQPGVRYAVLASKADTLATPAGTCSFITEPGVTNVFYEDLFPGRPPVDHSTIRSSPDTANWVVDQLYS</sequence>
<accession>A0A5A7SIT5</accession>
<evidence type="ECO:0000256" key="1">
    <source>
        <dbReference type="SAM" id="SignalP"/>
    </source>
</evidence>
<dbReference type="OrthoDB" id="8871309at2"/>
<comment type="caution">
    <text evidence="2">The sequence shown here is derived from an EMBL/GenBank/DDBJ whole genome shotgun (WGS) entry which is preliminary data.</text>
</comment>
<evidence type="ECO:0000313" key="3">
    <source>
        <dbReference type="Proteomes" id="UP000322244"/>
    </source>
</evidence>
<dbReference type="RefSeq" id="WP_149428412.1">
    <property type="nucleotide sequence ID" value="NZ_VLNY01000001.1"/>
</dbReference>
<proteinExistence type="predicted"/>